<dbReference type="EMBL" id="JRPN01000001">
    <property type="protein sequence ID" value="KGT81253.1"/>
    <property type="molecule type" value="Genomic_DNA"/>
</dbReference>
<dbReference type="NCBIfam" id="NF001995">
    <property type="entry name" value="PRK00794.1-1"/>
    <property type="match status" value="1"/>
</dbReference>
<keyword evidence="2 4" id="KW-1005">Bacterial flagellum biogenesis</keyword>
<organism evidence="5 6">
    <name type="scientific">Bradyrhizobium japonicum</name>
    <dbReference type="NCBI Taxonomy" id="375"/>
    <lineage>
        <taxon>Bacteria</taxon>
        <taxon>Pseudomonadati</taxon>
        <taxon>Pseudomonadota</taxon>
        <taxon>Alphaproteobacteria</taxon>
        <taxon>Hyphomicrobiales</taxon>
        <taxon>Nitrobacteraceae</taxon>
        <taxon>Bradyrhizobium</taxon>
    </lineage>
</organism>
<evidence type="ECO:0000313" key="6">
    <source>
        <dbReference type="Proteomes" id="UP000030377"/>
    </source>
</evidence>
<dbReference type="Proteomes" id="UP000030377">
    <property type="component" value="Unassembled WGS sequence"/>
</dbReference>
<accession>A0A0A3Z5T4</accession>
<proteinExistence type="inferred from homology"/>
<dbReference type="GO" id="GO:1902209">
    <property type="term" value="P:negative regulation of bacterial-type flagellum assembly"/>
    <property type="evidence" value="ECO:0007669"/>
    <property type="project" value="UniProtKB-UniRule"/>
</dbReference>
<name>A0A0A3Z5T4_BRAJP</name>
<evidence type="ECO:0000313" key="5">
    <source>
        <dbReference type="EMBL" id="KGT81253.1"/>
    </source>
</evidence>
<comment type="similarity">
    <text evidence="4">Belongs to the FlbT family.</text>
</comment>
<dbReference type="Pfam" id="PF07378">
    <property type="entry name" value="FlbT"/>
    <property type="match status" value="1"/>
</dbReference>
<keyword evidence="1 4" id="KW-0678">Repressor</keyword>
<protein>
    <recommendedName>
        <fullName evidence="4">Probable flagellum biosynthesis repressor protein FlbT</fullName>
    </recommendedName>
</protein>
<dbReference type="STRING" id="375.BKD09_RS11790"/>
<evidence type="ECO:0000256" key="4">
    <source>
        <dbReference type="HAMAP-Rule" id="MF_00783"/>
    </source>
</evidence>
<dbReference type="RefSeq" id="WP_028160756.1">
    <property type="nucleotide sequence ID" value="NZ_CP081350.1"/>
</dbReference>
<gene>
    <name evidence="4" type="primary">flbT</name>
    <name evidence="5" type="ORF">MA20_00395</name>
</gene>
<evidence type="ECO:0000256" key="1">
    <source>
        <dbReference type="ARBA" id="ARBA00022491"/>
    </source>
</evidence>
<evidence type="ECO:0000256" key="3">
    <source>
        <dbReference type="ARBA" id="ARBA00022884"/>
    </source>
</evidence>
<comment type="function">
    <text evidence="4">Has a post-transcriptional repressor function in flagellum biogenesis. Associates with the 5'-UTR of fljK mRNA and promotes its degradation.</text>
</comment>
<evidence type="ECO:0000256" key="2">
    <source>
        <dbReference type="ARBA" id="ARBA00022795"/>
    </source>
</evidence>
<dbReference type="GO" id="GO:0044781">
    <property type="term" value="P:bacterial-type flagellum organization"/>
    <property type="evidence" value="ECO:0007669"/>
    <property type="project" value="UniProtKB-KW"/>
</dbReference>
<reference evidence="5 6" key="1">
    <citation type="submission" date="2014-09" db="EMBL/GenBank/DDBJ databases">
        <title>Draft genome of Bradyrhizobium japonicum Is-34.</title>
        <authorList>
            <person name="Tsurumaru H."/>
            <person name="Yamakawa T."/>
            <person name="Hashimoto S."/>
            <person name="Okizaki K."/>
            <person name="Kanesaki Y."/>
            <person name="Yoshikawa H."/>
            <person name="Yajima S."/>
        </authorList>
    </citation>
    <scope>NUCLEOTIDE SEQUENCE [LARGE SCALE GENOMIC DNA]</scope>
    <source>
        <strain evidence="5 6">Is-34</strain>
    </source>
</reference>
<dbReference type="HAMAP" id="MF_00783">
    <property type="entry name" value="FlbT"/>
    <property type="match status" value="1"/>
</dbReference>
<dbReference type="AlphaFoldDB" id="A0A0A3Z5T4"/>
<sequence length="139" mass="15362">MKISLRAGERIYVNGAVLRVDRKVSVELVNDVMFLLEGQIMQASDATTAMRQLYFIVQLMLMNPTDIGAAVALYEEHHAALLAVCESREMLDGLAAIHELVRTTRYFEALKRIRALFPVEDAILAGLAGVATEIPFQAA</sequence>
<dbReference type="PIRSF" id="PIRSF009533">
    <property type="entry name" value="FlbT"/>
    <property type="match status" value="1"/>
</dbReference>
<dbReference type="GO" id="GO:0048027">
    <property type="term" value="F:mRNA 5'-UTR binding"/>
    <property type="evidence" value="ECO:0007669"/>
    <property type="project" value="UniProtKB-UniRule"/>
</dbReference>
<keyword evidence="3 4" id="KW-0694">RNA-binding</keyword>
<comment type="caution">
    <text evidence="5">The sequence shown here is derived from an EMBL/GenBank/DDBJ whole genome shotgun (WGS) entry which is preliminary data.</text>
</comment>
<dbReference type="InterPro" id="IPR009967">
    <property type="entry name" value="Flagellum_FlbT"/>
</dbReference>
<dbReference type="GO" id="GO:0006402">
    <property type="term" value="P:mRNA catabolic process"/>
    <property type="evidence" value="ECO:0007669"/>
    <property type="project" value="InterPro"/>
</dbReference>